<keyword evidence="2" id="KW-0812">Transmembrane</keyword>
<dbReference type="STRING" id="576118.SAMN05216216_1095"/>
<reference evidence="5" key="1">
    <citation type="submission" date="2016-10" db="EMBL/GenBank/DDBJ databases">
        <authorList>
            <person name="Varghese N."/>
            <person name="Submissions S."/>
        </authorList>
    </citation>
    <scope>NUCLEOTIDE SEQUENCE [LARGE SCALE GENOMIC DNA]</scope>
    <source>
        <strain evidence="5">CGMCC 1.8895</strain>
    </source>
</reference>
<feature type="domain" description="Glycine zipper-like" evidence="3">
    <location>
        <begin position="23"/>
        <end position="71"/>
    </location>
</feature>
<evidence type="ECO:0000313" key="4">
    <source>
        <dbReference type="EMBL" id="SDK75830.1"/>
    </source>
</evidence>
<feature type="transmembrane region" description="Helical" evidence="2">
    <location>
        <begin position="29"/>
        <end position="48"/>
    </location>
</feature>
<evidence type="ECO:0000313" key="5">
    <source>
        <dbReference type="Proteomes" id="UP000199008"/>
    </source>
</evidence>
<feature type="region of interest" description="Disordered" evidence="1">
    <location>
        <begin position="1"/>
        <end position="22"/>
    </location>
</feature>
<evidence type="ECO:0000256" key="1">
    <source>
        <dbReference type="SAM" id="MobiDB-lite"/>
    </source>
</evidence>
<evidence type="ECO:0000256" key="2">
    <source>
        <dbReference type="SAM" id="Phobius"/>
    </source>
</evidence>
<keyword evidence="2" id="KW-1133">Transmembrane helix</keyword>
<dbReference type="AlphaFoldDB" id="A0A1G9EI60"/>
<feature type="transmembrane region" description="Helical" evidence="2">
    <location>
        <begin position="54"/>
        <end position="72"/>
    </location>
</feature>
<dbReference type="InterPro" id="IPR058598">
    <property type="entry name" value="Gly_zipper-like_dom"/>
</dbReference>
<dbReference type="Proteomes" id="UP000199008">
    <property type="component" value="Unassembled WGS sequence"/>
</dbReference>
<sequence length="87" mass="9109">MSENQEQKQKEDKGNEEQTGGDEKLATDIALGISFGPVFGIIIGMLLFDNIGLGVAFGISFGVLAGVIINQLRQHSSNEDSGGGKNG</sequence>
<accession>A0A1G9EI60</accession>
<evidence type="ECO:0000259" key="3">
    <source>
        <dbReference type="Pfam" id="PF26273"/>
    </source>
</evidence>
<organism evidence="4 5">
    <name type="scientific">Lacicoccus qingdaonensis</name>
    <dbReference type="NCBI Taxonomy" id="576118"/>
    <lineage>
        <taxon>Bacteria</taxon>
        <taxon>Bacillati</taxon>
        <taxon>Bacillota</taxon>
        <taxon>Bacilli</taxon>
        <taxon>Bacillales</taxon>
        <taxon>Salinicoccaceae</taxon>
        <taxon>Lacicoccus</taxon>
    </lineage>
</organism>
<proteinExistence type="predicted"/>
<dbReference type="EMBL" id="FNFY01000009">
    <property type="protein sequence ID" value="SDK75830.1"/>
    <property type="molecule type" value="Genomic_DNA"/>
</dbReference>
<gene>
    <name evidence="4" type="ORF">SAMN05216216_1095</name>
</gene>
<dbReference type="Pfam" id="PF26273">
    <property type="entry name" value="Gly_zipper"/>
    <property type="match status" value="1"/>
</dbReference>
<keyword evidence="2" id="KW-0472">Membrane</keyword>
<keyword evidence="5" id="KW-1185">Reference proteome</keyword>
<name>A0A1G9EI60_9BACL</name>
<protein>
    <recommendedName>
        <fullName evidence="3">Glycine zipper-like domain-containing protein</fullName>
    </recommendedName>
</protein>
<dbReference type="RefSeq" id="WP_218118661.1">
    <property type="nucleotide sequence ID" value="NZ_FNFY01000009.1"/>
</dbReference>